<evidence type="ECO:0000256" key="9">
    <source>
        <dbReference type="PIRSR" id="PIRSR000149-3"/>
    </source>
</evidence>
<dbReference type="GO" id="GO:0004365">
    <property type="term" value="F:glyceraldehyde-3-phosphate dehydrogenase (NAD+) (phosphorylating) activity"/>
    <property type="evidence" value="ECO:0007669"/>
    <property type="project" value="UniProtKB-EC"/>
</dbReference>
<dbReference type="FunFam" id="3.40.50.720:FF:000001">
    <property type="entry name" value="Glyceraldehyde-3-phosphate dehydrogenase"/>
    <property type="match status" value="1"/>
</dbReference>
<feature type="binding site" evidence="9">
    <location>
        <begin position="12"/>
        <end position="13"/>
    </location>
    <ligand>
        <name>NAD(+)</name>
        <dbReference type="ChEBI" id="CHEBI:57540"/>
    </ligand>
</feature>
<dbReference type="Gene3D" id="3.30.360.10">
    <property type="entry name" value="Dihydrodipicolinate Reductase, domain 2"/>
    <property type="match status" value="1"/>
</dbReference>
<dbReference type="EMBL" id="CP000142">
    <property type="protein sequence ID" value="ABA89862.1"/>
    <property type="molecule type" value="Genomic_DNA"/>
</dbReference>
<feature type="binding site" evidence="8">
    <location>
        <position position="249"/>
    </location>
    <ligand>
        <name>D-glyceraldehyde 3-phosphate</name>
        <dbReference type="ChEBI" id="CHEBI:59776"/>
    </ligand>
</feature>
<comment type="subunit">
    <text evidence="3">Homotetramer.</text>
</comment>
<dbReference type="InterPro" id="IPR020829">
    <property type="entry name" value="GlycerAld_3-P_DH_cat"/>
</dbReference>
<evidence type="ECO:0000256" key="5">
    <source>
        <dbReference type="ARBA" id="ARBA00023027"/>
    </source>
</evidence>
<evidence type="ECO:0000256" key="12">
    <source>
        <dbReference type="RuleBase" id="RU361160"/>
    </source>
</evidence>
<feature type="binding site" evidence="8">
    <location>
        <begin position="165"/>
        <end position="167"/>
    </location>
    <ligand>
        <name>D-glyceraldehyde 3-phosphate</name>
        <dbReference type="ChEBI" id="CHEBI:59776"/>
    </ligand>
</feature>
<organism evidence="14 15">
    <name type="scientific">Syntrophotalea carbinolica (strain DSM 2380 / NBRC 103641 / GraBd1)</name>
    <name type="common">Pelobacter carbinolicus</name>
    <dbReference type="NCBI Taxonomy" id="338963"/>
    <lineage>
        <taxon>Bacteria</taxon>
        <taxon>Pseudomonadati</taxon>
        <taxon>Thermodesulfobacteriota</taxon>
        <taxon>Desulfuromonadia</taxon>
        <taxon>Desulfuromonadales</taxon>
        <taxon>Syntrophotaleaceae</taxon>
        <taxon>Syntrophotalea</taxon>
    </lineage>
</organism>
<feature type="binding site" evidence="8">
    <location>
        <position position="197"/>
    </location>
    <ligand>
        <name>D-glyceraldehyde 3-phosphate</name>
        <dbReference type="ChEBI" id="CHEBI:59776"/>
    </ligand>
</feature>
<feature type="binding site" evidence="9">
    <location>
        <position position="134"/>
    </location>
    <ligand>
        <name>NAD(+)</name>
        <dbReference type="ChEBI" id="CHEBI:57540"/>
    </ligand>
</feature>
<dbReference type="GO" id="GO:0006096">
    <property type="term" value="P:glycolytic process"/>
    <property type="evidence" value="ECO:0007669"/>
    <property type="project" value="TreeGrafter"/>
</dbReference>
<evidence type="ECO:0000313" key="15">
    <source>
        <dbReference type="Proteomes" id="UP000002534"/>
    </source>
</evidence>
<dbReference type="InterPro" id="IPR020828">
    <property type="entry name" value="GlycerAld_3-P_DH_NAD(P)-bd"/>
</dbReference>
<proteinExistence type="inferred from homology"/>
<dbReference type="SMART" id="SM00846">
    <property type="entry name" value="Gp_dh_N"/>
    <property type="match status" value="1"/>
</dbReference>
<dbReference type="InterPro" id="IPR020830">
    <property type="entry name" value="GlycerAld_3-P_DH_AS"/>
</dbReference>
<dbReference type="OrthoDB" id="9803304at2"/>
<sequence length="355" mass="38495">MATKVAINGYGRIGRLVLTAMHQQGLIGADLDIVALVDLKPDARYFAYRTLYDSVHGRFNGEVSTAKSRPDLELDDTLIVNGDEVLCLVAPVSPDQLPWKELGVEYVIEATGHFNSLEKASLHLKAGAKKVLLTAPGKGGVKSVVIGVNEDTYDPEVDQVVSTASCTTNCLAPLVHVLLKEGIGLEQGLMSTIHAYTATQETVDSPSKKDWRGGRAAAINIIPSTTGAARAVGEVIPEVKGKLTGMAFRVPTPDVSVVDLTIRAGRDTSIEEIDSLMKKASETYLKGIMEYMTEQLVSSDFLNSTSSSIYDSPATLQNNLPNESRFFKLISWYDNEVGYSNRVVDMLRLMIARNG</sequence>
<accession>Q3A195</accession>
<dbReference type="HOGENOM" id="CLU_030140_0_3_7"/>
<feature type="active site" description="Nucleophile" evidence="7">
    <location>
        <position position="166"/>
    </location>
</feature>
<name>Q3A195_SYNC1</name>
<dbReference type="Pfam" id="PF00044">
    <property type="entry name" value="Gp_dh_N"/>
    <property type="match status" value="1"/>
</dbReference>
<evidence type="ECO:0000256" key="8">
    <source>
        <dbReference type="PIRSR" id="PIRSR000149-2"/>
    </source>
</evidence>
<reference evidence="14 15" key="2">
    <citation type="journal article" date="2012" name="BMC Genomics">
        <title>The genome of Pelobacter carbinolicus reveals surprising metabolic capabilities and physiological features.</title>
        <authorList>
            <person name="Aklujkar M."/>
            <person name="Haveman S.A."/>
            <person name="Didonato R.Jr."/>
            <person name="Chertkov O."/>
            <person name="Han C.S."/>
            <person name="Land M.L."/>
            <person name="Brown P."/>
            <person name="Lovley D.R."/>
        </authorList>
    </citation>
    <scope>NUCLEOTIDE SEQUENCE [LARGE SCALE GENOMIC DNA]</scope>
    <source>
        <strain evidence="15">DSM 2380 / NBRC 103641 / GraBd1</strain>
    </source>
</reference>
<feature type="binding site" evidence="9">
    <location>
        <position position="335"/>
    </location>
    <ligand>
        <name>NAD(+)</name>
        <dbReference type="ChEBI" id="CHEBI:57540"/>
    </ligand>
</feature>
<keyword evidence="15" id="KW-1185">Reference proteome</keyword>
<dbReference type="InterPro" id="IPR006424">
    <property type="entry name" value="Glyceraldehyde-3-P_DH_1"/>
</dbReference>
<dbReference type="STRING" id="338963.Pcar_2624"/>
<dbReference type="GO" id="GO:0005829">
    <property type="term" value="C:cytosol"/>
    <property type="evidence" value="ECO:0007669"/>
    <property type="project" value="TreeGrafter"/>
</dbReference>
<dbReference type="PRINTS" id="PR00078">
    <property type="entry name" value="G3PDHDRGNASE"/>
</dbReference>
<dbReference type="PANTHER" id="PTHR10836">
    <property type="entry name" value="GLYCERALDEHYDE 3-PHOSPHATE DEHYDROGENASE"/>
    <property type="match status" value="1"/>
</dbReference>
<gene>
    <name evidence="14" type="primary">gapC</name>
    <name evidence="14" type="ordered locus">Pcar_2624</name>
</gene>
<comment type="catalytic activity">
    <reaction evidence="6">
        <text>D-glyceraldehyde 3-phosphate + phosphate + NAD(+) = (2R)-3-phospho-glyceroyl phosphate + NADH + H(+)</text>
        <dbReference type="Rhea" id="RHEA:10300"/>
        <dbReference type="ChEBI" id="CHEBI:15378"/>
        <dbReference type="ChEBI" id="CHEBI:43474"/>
        <dbReference type="ChEBI" id="CHEBI:57540"/>
        <dbReference type="ChEBI" id="CHEBI:57604"/>
        <dbReference type="ChEBI" id="CHEBI:57945"/>
        <dbReference type="ChEBI" id="CHEBI:59776"/>
        <dbReference type="EC" id="1.2.1.12"/>
    </reaction>
</comment>
<dbReference type="CDD" id="cd18126">
    <property type="entry name" value="GAPDH_I_C"/>
    <property type="match status" value="1"/>
</dbReference>
<feature type="site" description="Activates thiol group during catalysis" evidence="10">
    <location>
        <position position="194"/>
    </location>
</feature>
<dbReference type="GO" id="GO:0050661">
    <property type="term" value="F:NADP binding"/>
    <property type="evidence" value="ECO:0007669"/>
    <property type="project" value="InterPro"/>
</dbReference>
<dbReference type="AlphaFoldDB" id="Q3A195"/>
<dbReference type="KEGG" id="pca:Pcar_2624"/>
<dbReference type="EC" id="1.2.1.-" evidence="12"/>
<dbReference type="Pfam" id="PF02800">
    <property type="entry name" value="Gp_dh_C"/>
    <property type="match status" value="1"/>
</dbReference>
<dbReference type="GO" id="GO:0051287">
    <property type="term" value="F:NAD binding"/>
    <property type="evidence" value="ECO:0007669"/>
    <property type="project" value="InterPro"/>
</dbReference>
<evidence type="ECO:0000256" key="10">
    <source>
        <dbReference type="PIRSR" id="PIRSR000149-4"/>
    </source>
</evidence>
<evidence type="ECO:0000256" key="11">
    <source>
        <dbReference type="RuleBase" id="RU000397"/>
    </source>
</evidence>
<evidence type="ECO:0000256" key="2">
    <source>
        <dbReference type="ARBA" id="ARBA00007406"/>
    </source>
</evidence>
<evidence type="ECO:0000256" key="1">
    <source>
        <dbReference type="ARBA" id="ARBA00003501"/>
    </source>
</evidence>
<dbReference type="GO" id="GO:0006006">
    <property type="term" value="P:glucose metabolic process"/>
    <property type="evidence" value="ECO:0007669"/>
    <property type="project" value="InterPro"/>
</dbReference>
<evidence type="ECO:0000256" key="7">
    <source>
        <dbReference type="PIRSR" id="PIRSR000149-1"/>
    </source>
</evidence>
<evidence type="ECO:0000256" key="4">
    <source>
        <dbReference type="ARBA" id="ARBA00023002"/>
    </source>
</evidence>
<keyword evidence="4 12" id="KW-0560">Oxidoreductase</keyword>
<dbReference type="PIRSF" id="PIRSF000149">
    <property type="entry name" value="GAP_DH"/>
    <property type="match status" value="1"/>
</dbReference>
<dbReference type="SUPFAM" id="SSF55347">
    <property type="entry name" value="Glyceraldehyde-3-phosphate dehydrogenase-like, C-terminal domain"/>
    <property type="match status" value="1"/>
</dbReference>
<evidence type="ECO:0000256" key="6">
    <source>
        <dbReference type="ARBA" id="ARBA00047698"/>
    </source>
</evidence>
<evidence type="ECO:0000256" key="3">
    <source>
        <dbReference type="ARBA" id="ARBA00011881"/>
    </source>
</evidence>
<keyword evidence="9" id="KW-0547">Nucleotide-binding</keyword>
<dbReference type="SUPFAM" id="SSF51735">
    <property type="entry name" value="NAD(P)-binding Rossmann-fold domains"/>
    <property type="match status" value="1"/>
</dbReference>
<comment type="similarity">
    <text evidence="2 11">Belongs to the glyceraldehyde-3-phosphate dehydrogenase family.</text>
</comment>
<evidence type="ECO:0000259" key="13">
    <source>
        <dbReference type="SMART" id="SM00846"/>
    </source>
</evidence>
<feature type="domain" description="Glyceraldehyde 3-phosphate dehydrogenase NAD(P) binding" evidence="13">
    <location>
        <begin position="3"/>
        <end position="166"/>
    </location>
</feature>
<dbReference type="RefSeq" id="WP_011342401.1">
    <property type="nucleotide sequence ID" value="NC_007498.2"/>
</dbReference>
<feature type="binding site" evidence="8">
    <location>
        <begin position="226"/>
        <end position="227"/>
    </location>
    <ligand>
        <name>D-glyceraldehyde 3-phosphate</name>
        <dbReference type="ChEBI" id="CHEBI:59776"/>
    </ligand>
</feature>
<dbReference type="FunFam" id="3.30.360.10:FF:000001">
    <property type="entry name" value="Glyceraldehyde-3-phosphate dehydrogenase"/>
    <property type="match status" value="1"/>
</dbReference>
<dbReference type="CDD" id="cd05214">
    <property type="entry name" value="GAPDH_I_N"/>
    <property type="match status" value="1"/>
</dbReference>
<keyword evidence="5 9" id="KW-0520">NAD</keyword>
<dbReference type="PANTHER" id="PTHR10836:SF76">
    <property type="entry name" value="GLYCERALDEHYDE-3-PHOSPHATE DEHYDROGENASE-RELATED"/>
    <property type="match status" value="1"/>
</dbReference>
<dbReference type="InterPro" id="IPR036291">
    <property type="entry name" value="NAD(P)-bd_dom_sf"/>
</dbReference>
<protein>
    <recommendedName>
        <fullName evidence="12">Glyceraldehyde-3-phosphate dehydrogenase</fullName>
        <ecNumber evidence="12">1.2.1.-</ecNumber>
    </recommendedName>
</protein>
<dbReference type="PROSITE" id="PS00071">
    <property type="entry name" value="GAPDH"/>
    <property type="match status" value="1"/>
</dbReference>
<feature type="binding site" evidence="9">
    <location>
        <position position="38"/>
    </location>
    <ligand>
        <name>NAD(+)</name>
        <dbReference type="ChEBI" id="CHEBI:57540"/>
    </ligand>
</feature>
<dbReference type="Gene3D" id="3.40.50.720">
    <property type="entry name" value="NAD(P)-binding Rossmann-like Domain"/>
    <property type="match status" value="1"/>
</dbReference>
<reference evidence="15" key="1">
    <citation type="submission" date="2005-10" db="EMBL/GenBank/DDBJ databases">
        <title>Complete sequence of Pelobacter carbinolicus DSM 2380.</title>
        <authorList>
            <person name="Copeland A."/>
            <person name="Lucas S."/>
            <person name="Lapidus A."/>
            <person name="Barry K."/>
            <person name="Detter J.C."/>
            <person name="Glavina T."/>
            <person name="Hammon N."/>
            <person name="Israni S."/>
            <person name="Pitluck S."/>
            <person name="Chertkov O."/>
            <person name="Schmutz J."/>
            <person name="Larimer F."/>
            <person name="Land M."/>
            <person name="Kyrpides N."/>
            <person name="Ivanova N."/>
            <person name="Richardson P."/>
        </authorList>
    </citation>
    <scope>NUCLEOTIDE SEQUENCE [LARGE SCALE GENOMIC DNA]</scope>
    <source>
        <strain evidence="15">DSM 2380 / NBRC 103641 / GraBd1</strain>
    </source>
</reference>
<dbReference type="Proteomes" id="UP000002534">
    <property type="component" value="Chromosome"/>
</dbReference>
<comment type="function">
    <text evidence="1">Catalyzes the oxidative phosphorylation of glyceraldehyde 3-phosphate (G3P) to 1,3-bisphosphoglycerate (BPG) using the cofactor NAD. The first reaction step involves the formation of a hemiacetal intermediate between G3P and a cysteine residue, and this hemiacetal intermediate is then oxidized to a thioester, with concomitant reduction of NAD to NADH. The reduced NADH is then exchanged with the second NAD, and the thioester is attacked by a nucleophilic inorganic phosphate to produce BPG.</text>
</comment>
<dbReference type="NCBIfam" id="TIGR01534">
    <property type="entry name" value="GAPDH-I"/>
    <property type="match status" value="1"/>
</dbReference>
<evidence type="ECO:0000313" key="14">
    <source>
        <dbReference type="EMBL" id="ABA89862.1"/>
    </source>
</evidence>
<dbReference type="eggNOG" id="COG0057">
    <property type="taxonomic scope" value="Bacteria"/>
</dbReference>
<dbReference type="InterPro" id="IPR020831">
    <property type="entry name" value="GlycerAld/Erythrose_P_DH"/>
</dbReference>